<sequence length="133" mass="14995">MKKVSYEYTLVVMVALLFTLTGCRDLTVVDRPYQRLLINDFSGPLRTVLPPYDGTPNTLTLRISGTISQPVFFAVDQVAGDQKRYTVRRDTLLAGTYTNNRFSGDYYSNQLTELVITGTAGTTGNLTVEWYRH</sequence>
<reference evidence="1 2" key="1">
    <citation type="submission" date="2018-11" db="EMBL/GenBank/DDBJ databases">
        <authorList>
            <person name="Zhou Z."/>
            <person name="Wang G."/>
        </authorList>
    </citation>
    <scope>NUCLEOTIDE SEQUENCE [LARGE SCALE GENOMIC DNA]</scope>
    <source>
        <strain evidence="1 2">KCTC42998</strain>
    </source>
</reference>
<evidence type="ECO:0000313" key="1">
    <source>
        <dbReference type="EMBL" id="RRB15508.1"/>
    </source>
</evidence>
<organism evidence="1 2">
    <name type="scientific">Larkinella knui</name>
    <dbReference type="NCBI Taxonomy" id="2025310"/>
    <lineage>
        <taxon>Bacteria</taxon>
        <taxon>Pseudomonadati</taxon>
        <taxon>Bacteroidota</taxon>
        <taxon>Cytophagia</taxon>
        <taxon>Cytophagales</taxon>
        <taxon>Spirosomataceae</taxon>
        <taxon>Larkinella</taxon>
    </lineage>
</organism>
<dbReference type="PROSITE" id="PS51257">
    <property type="entry name" value="PROKAR_LIPOPROTEIN"/>
    <property type="match status" value="1"/>
</dbReference>
<keyword evidence="2" id="KW-1185">Reference proteome</keyword>
<dbReference type="AlphaFoldDB" id="A0A3P1CQH8"/>
<dbReference type="OrthoDB" id="963332at2"/>
<gene>
    <name evidence="1" type="ORF">EHT87_13360</name>
</gene>
<accession>A0A3P1CQH8</accession>
<proteinExistence type="predicted"/>
<evidence type="ECO:0000313" key="2">
    <source>
        <dbReference type="Proteomes" id="UP000274271"/>
    </source>
</evidence>
<dbReference type="RefSeq" id="WP_124907112.1">
    <property type="nucleotide sequence ID" value="NZ_RQJP01000002.1"/>
</dbReference>
<name>A0A3P1CQH8_9BACT</name>
<comment type="caution">
    <text evidence="1">The sequence shown here is derived from an EMBL/GenBank/DDBJ whole genome shotgun (WGS) entry which is preliminary data.</text>
</comment>
<dbReference type="EMBL" id="RQJP01000002">
    <property type="protein sequence ID" value="RRB15508.1"/>
    <property type="molecule type" value="Genomic_DNA"/>
</dbReference>
<protein>
    <submittedName>
        <fullName evidence="1">Uncharacterized protein</fullName>
    </submittedName>
</protein>
<dbReference type="Proteomes" id="UP000274271">
    <property type="component" value="Unassembled WGS sequence"/>
</dbReference>